<reference evidence="2" key="1">
    <citation type="submission" date="2016-11" db="UniProtKB">
        <authorList>
            <consortium name="WormBaseParasite"/>
        </authorList>
    </citation>
    <scope>IDENTIFICATION</scope>
</reference>
<evidence type="ECO:0000313" key="1">
    <source>
        <dbReference type="Proteomes" id="UP000095280"/>
    </source>
</evidence>
<proteinExistence type="predicted"/>
<name>A0A1I8FRJ8_9PLAT</name>
<keyword evidence="1" id="KW-1185">Reference proteome</keyword>
<dbReference type="Proteomes" id="UP000095280">
    <property type="component" value="Unplaced"/>
</dbReference>
<dbReference type="AlphaFoldDB" id="A0A1I8FRJ8"/>
<evidence type="ECO:0000313" key="2">
    <source>
        <dbReference type="WBParaSite" id="maker-unitig_44747-snap-gene-0.2-mRNA-1"/>
    </source>
</evidence>
<accession>A0A1I8FRJ8</accession>
<sequence>MLVEKAKCRRTALYLNVWTRAPENQWRQEGVMLWIFGRRFLRRLASLENYDWQQCCLQRRRRGGFSMQYRNRRLVASCTWTRMMRPGTWAHATLKSGCGIRIHRSGTSVRRNPSRVNDLWSRSWRRCRVSLHMLLPKSRRKYFSRANHEQRQRRMAYWAPARIRPRARHRAYIAGASSSTATLARANRKENYWLHAPHQPGEDRLGQALSHCGENQRRTSALLQQVPVTNWSAEQPDRAAVVLFLPARYDRLFNNSRASPQQIPGVVKNEGVFWIVYALSSFFLPKTNLSSNNAWRKTPPMILAKYFMHSQNHQPTDCGLFGLRVSAAIAKVSGFNHWTSKDVLYAFDEPDGDNTFKCPVIDFAEFYLRLLGEEGQLREQPTPNQPEGTRNIQEHIMTWPPYRMGNRSQHCAGIGENLRRRKCNFWNAQMRNIRNYMQQNVPCITEPKEEHTEYFWRVQGDRSRQLSDFGWPGNSLCSRLLSAVVNAALRNSSESTYLFWQQIQISNNDWQTTLSDLTSRME</sequence>
<dbReference type="WBParaSite" id="maker-unitig_44747-snap-gene-0.2-mRNA-1">
    <property type="protein sequence ID" value="maker-unitig_44747-snap-gene-0.2-mRNA-1"/>
    <property type="gene ID" value="maker-unitig_44747-snap-gene-0.2"/>
</dbReference>
<organism evidence="1 2">
    <name type="scientific">Macrostomum lignano</name>
    <dbReference type="NCBI Taxonomy" id="282301"/>
    <lineage>
        <taxon>Eukaryota</taxon>
        <taxon>Metazoa</taxon>
        <taxon>Spiralia</taxon>
        <taxon>Lophotrochozoa</taxon>
        <taxon>Platyhelminthes</taxon>
        <taxon>Rhabditophora</taxon>
        <taxon>Macrostomorpha</taxon>
        <taxon>Macrostomida</taxon>
        <taxon>Macrostomidae</taxon>
        <taxon>Macrostomum</taxon>
    </lineage>
</organism>
<protein>
    <submittedName>
        <fullName evidence="2">ULP_PROTEASE domain-containing protein</fullName>
    </submittedName>
</protein>